<comment type="caution">
    <text evidence="1">The sequence shown here is derived from an EMBL/GenBank/DDBJ whole genome shotgun (WGS) entry which is preliminary data.</text>
</comment>
<name>A0ACB8WE72_9TELE</name>
<organism evidence="1 2">
    <name type="scientific">Scortum barcoo</name>
    <name type="common">barcoo grunter</name>
    <dbReference type="NCBI Taxonomy" id="214431"/>
    <lineage>
        <taxon>Eukaryota</taxon>
        <taxon>Metazoa</taxon>
        <taxon>Chordata</taxon>
        <taxon>Craniata</taxon>
        <taxon>Vertebrata</taxon>
        <taxon>Euteleostomi</taxon>
        <taxon>Actinopterygii</taxon>
        <taxon>Neopterygii</taxon>
        <taxon>Teleostei</taxon>
        <taxon>Neoteleostei</taxon>
        <taxon>Acanthomorphata</taxon>
        <taxon>Eupercaria</taxon>
        <taxon>Centrarchiformes</taxon>
        <taxon>Terapontoidei</taxon>
        <taxon>Terapontidae</taxon>
        <taxon>Scortum</taxon>
    </lineage>
</organism>
<gene>
    <name evidence="1" type="ORF">L3Q82_009714</name>
</gene>
<feature type="non-terminal residue" evidence="1">
    <location>
        <position position="475"/>
    </location>
</feature>
<dbReference type="EMBL" id="CM041541">
    <property type="protein sequence ID" value="KAI3366059.1"/>
    <property type="molecule type" value="Genomic_DNA"/>
</dbReference>
<evidence type="ECO:0000313" key="1">
    <source>
        <dbReference type="EMBL" id="KAI3366059.1"/>
    </source>
</evidence>
<reference evidence="1" key="1">
    <citation type="submission" date="2022-04" db="EMBL/GenBank/DDBJ databases">
        <title>Jade perch genome.</title>
        <authorList>
            <person name="Chao B."/>
        </authorList>
    </citation>
    <scope>NUCLEOTIDE SEQUENCE</scope>
    <source>
        <strain evidence="1">CB-2022</strain>
    </source>
</reference>
<protein>
    <submittedName>
        <fullName evidence="1">Uncharacterized protein</fullName>
    </submittedName>
</protein>
<accession>A0ACB8WE72</accession>
<dbReference type="Proteomes" id="UP000831701">
    <property type="component" value="Chromosome 11"/>
</dbReference>
<proteinExistence type="predicted"/>
<sequence length="475" mass="53145">MLANQTLAQQVSSLTTQLVSLPAAFYKPCGTAYPAQFWRTISEPCSEPFSGEPSQCKGFIFQCELFFQLKPVSLSSELARIQFVLGLLRERALVWAEARFNGRTLEGLTYSAFIEEFRQVSMFLFPRFVLYQLQRLSLQALIDSGAEKNFVDMQVAEQAGILSEPLEKPRNALVVDGRILAQVTHRTFPVTLVISDILIYSKTLFDHQLNVRQVLQRLLENCLFVKKEKCELNSTLPNQEAAPLTALTSPSHPFTWSKEAERAFNRLKTLFTTAPVLVQPDPALQFVVEVDASDVGVGALLSQKQGPDTQLHPCAFSRRLSPAEANYDVSNRELLAVKLALEEWPHWLEGSTQPFVVWTDHKNLSYIQTAKWLNSRQARYSNGLTPQKFTPTTSLLQPLPVPGRPWSHIALDFVSGLPLSDGNTVILTIVDHFSKAAHLVALTKLPTADLLTHVVRLHGIPLEIVSDQGPQFISQ</sequence>
<evidence type="ECO:0000313" key="2">
    <source>
        <dbReference type="Proteomes" id="UP000831701"/>
    </source>
</evidence>
<keyword evidence="2" id="KW-1185">Reference proteome</keyword>